<dbReference type="AlphaFoldDB" id="A0ABD1ZJR6"/>
<evidence type="ECO:0000256" key="1">
    <source>
        <dbReference type="SAM" id="MobiDB-lite"/>
    </source>
</evidence>
<protein>
    <submittedName>
        <fullName evidence="2">Uncharacterized protein</fullName>
    </submittedName>
</protein>
<evidence type="ECO:0000313" key="3">
    <source>
        <dbReference type="Proteomes" id="UP001605036"/>
    </source>
</evidence>
<dbReference type="EMBL" id="JBHFFA010000001">
    <property type="protein sequence ID" value="KAL2651146.1"/>
    <property type="molecule type" value="Genomic_DNA"/>
</dbReference>
<sequence>MRKKESRSSLLCHSKEEEGREAAGSSRKRRLWRWRPKRCYRGQGFEGPGFYFADPAWGAWDPSSIPLCPHNPRRRRYANLIDLMVNRSLLKRKPGSDGHPSRTSAGQNMHSIRKMERELFVLHGPRGDTRNRCEIRQTIS</sequence>
<name>A0ABD1ZJR6_9MARC</name>
<feature type="compositionally biased region" description="Polar residues" evidence="1">
    <location>
        <begin position="101"/>
        <end position="110"/>
    </location>
</feature>
<accession>A0ABD1ZJR6</accession>
<feature type="region of interest" description="Disordered" evidence="1">
    <location>
        <begin position="1"/>
        <end position="29"/>
    </location>
</feature>
<reference evidence="2 3" key="1">
    <citation type="submission" date="2024-09" db="EMBL/GenBank/DDBJ databases">
        <title>Chromosome-scale assembly of Riccia fluitans.</title>
        <authorList>
            <person name="Paukszto L."/>
            <person name="Sawicki J."/>
            <person name="Karawczyk K."/>
            <person name="Piernik-Szablinska J."/>
            <person name="Szczecinska M."/>
            <person name="Mazdziarz M."/>
        </authorList>
    </citation>
    <scope>NUCLEOTIDE SEQUENCE [LARGE SCALE GENOMIC DNA]</scope>
    <source>
        <strain evidence="2">Rf_01</strain>
        <tissue evidence="2">Aerial parts of the thallus</tissue>
    </source>
</reference>
<dbReference type="Proteomes" id="UP001605036">
    <property type="component" value="Unassembled WGS sequence"/>
</dbReference>
<evidence type="ECO:0000313" key="2">
    <source>
        <dbReference type="EMBL" id="KAL2651146.1"/>
    </source>
</evidence>
<feature type="region of interest" description="Disordered" evidence="1">
    <location>
        <begin position="91"/>
        <end position="110"/>
    </location>
</feature>
<comment type="caution">
    <text evidence="2">The sequence shown here is derived from an EMBL/GenBank/DDBJ whole genome shotgun (WGS) entry which is preliminary data.</text>
</comment>
<keyword evidence="3" id="KW-1185">Reference proteome</keyword>
<organism evidence="2 3">
    <name type="scientific">Riccia fluitans</name>
    <dbReference type="NCBI Taxonomy" id="41844"/>
    <lineage>
        <taxon>Eukaryota</taxon>
        <taxon>Viridiplantae</taxon>
        <taxon>Streptophyta</taxon>
        <taxon>Embryophyta</taxon>
        <taxon>Marchantiophyta</taxon>
        <taxon>Marchantiopsida</taxon>
        <taxon>Marchantiidae</taxon>
        <taxon>Marchantiales</taxon>
        <taxon>Ricciaceae</taxon>
        <taxon>Riccia</taxon>
    </lineage>
</organism>
<proteinExistence type="predicted"/>
<gene>
    <name evidence="2" type="ORF">R1flu_019274</name>
</gene>